<evidence type="ECO:0000256" key="7">
    <source>
        <dbReference type="SAM" id="Coils"/>
    </source>
</evidence>
<evidence type="ECO:0000256" key="2">
    <source>
        <dbReference type="ARBA" id="ARBA00022664"/>
    </source>
</evidence>
<dbReference type="OrthoDB" id="10258585at2759"/>
<dbReference type="Gene3D" id="3.30.70.330">
    <property type="match status" value="2"/>
</dbReference>
<gene>
    <name evidence="10" type="ORF">CC84DRAFT_158125</name>
</gene>
<name>A0A177D0V7_9PLEO</name>
<feature type="region of interest" description="Disordered" evidence="8">
    <location>
        <begin position="295"/>
        <end position="331"/>
    </location>
</feature>
<evidence type="ECO:0000259" key="9">
    <source>
        <dbReference type="PROSITE" id="PS50102"/>
    </source>
</evidence>
<feature type="region of interest" description="Disordered" evidence="8">
    <location>
        <begin position="1"/>
        <end position="57"/>
    </location>
</feature>
<dbReference type="PANTHER" id="PTHR15608:SF0">
    <property type="entry name" value="HIV TAT-SPECIFIC FACTOR 1"/>
    <property type="match status" value="1"/>
</dbReference>
<evidence type="ECO:0000256" key="4">
    <source>
        <dbReference type="ARBA" id="ARBA00022884"/>
    </source>
</evidence>
<dbReference type="AlphaFoldDB" id="A0A177D0V7"/>
<evidence type="ECO:0000313" key="11">
    <source>
        <dbReference type="Proteomes" id="UP000077069"/>
    </source>
</evidence>
<comment type="similarity">
    <text evidence="1">Belongs to the HTATSF1 family.</text>
</comment>
<proteinExistence type="inferred from homology"/>
<keyword evidence="3" id="KW-0677">Repeat</keyword>
<dbReference type="InterPro" id="IPR000504">
    <property type="entry name" value="RRM_dom"/>
</dbReference>
<feature type="domain" description="RRM" evidence="9">
    <location>
        <begin position="60"/>
        <end position="150"/>
    </location>
</feature>
<keyword evidence="11" id="KW-1185">Reference proteome</keyword>
<evidence type="ECO:0000256" key="1">
    <source>
        <dbReference type="ARBA" id="ARBA00007747"/>
    </source>
</evidence>
<dbReference type="Proteomes" id="UP000077069">
    <property type="component" value="Unassembled WGS sequence"/>
</dbReference>
<dbReference type="EMBL" id="KV441548">
    <property type="protein sequence ID" value="OAG12750.1"/>
    <property type="molecule type" value="Genomic_DNA"/>
</dbReference>
<keyword evidence="2" id="KW-0507">mRNA processing</keyword>
<accession>A0A177D0V7</accession>
<dbReference type="GO" id="GO:0000398">
    <property type="term" value="P:mRNA splicing, via spliceosome"/>
    <property type="evidence" value="ECO:0007669"/>
    <property type="project" value="UniProtKB-ARBA"/>
</dbReference>
<dbReference type="FunCoup" id="A0A177D0V7">
    <property type="interactions" value="67"/>
</dbReference>
<dbReference type="PANTHER" id="PTHR15608">
    <property type="entry name" value="SPLICING FACTOR U2AF-ASSOCIATED PROTEIN 2"/>
    <property type="match status" value="1"/>
</dbReference>
<dbReference type="GO" id="GO:0005686">
    <property type="term" value="C:U2 snRNP"/>
    <property type="evidence" value="ECO:0007669"/>
    <property type="project" value="TreeGrafter"/>
</dbReference>
<evidence type="ECO:0000256" key="3">
    <source>
        <dbReference type="ARBA" id="ARBA00022737"/>
    </source>
</evidence>
<evidence type="ECO:0000313" key="10">
    <source>
        <dbReference type="EMBL" id="OAG12750.1"/>
    </source>
</evidence>
<feature type="compositionally biased region" description="Polar residues" evidence="8">
    <location>
        <begin position="17"/>
        <end position="28"/>
    </location>
</feature>
<dbReference type="STRING" id="1460663.A0A177D0V7"/>
<dbReference type="GO" id="GO:0005684">
    <property type="term" value="C:U2-type spliceosomal complex"/>
    <property type="evidence" value="ECO:0007669"/>
    <property type="project" value="TreeGrafter"/>
</dbReference>
<dbReference type="FunFam" id="3.30.70.330:FF:000105">
    <property type="entry name" value="HIV Tat-specific factor 1 homolog"/>
    <property type="match status" value="1"/>
</dbReference>
<dbReference type="GeneID" id="28768900"/>
<evidence type="ECO:0000256" key="5">
    <source>
        <dbReference type="ARBA" id="ARBA00023187"/>
    </source>
</evidence>
<dbReference type="InParanoid" id="A0A177D0V7"/>
<keyword evidence="7" id="KW-0175">Coiled coil</keyword>
<sequence length="331" mass="37318">MSGRQDIEDSVAAVPANSGSPEAQNTGGATVDHGTGQKRKEAPTTAGASTKKQQKAIENRAIYASNIPRDATFEEIEETFKKAGIIEKGVDGKPRIKMYTDEDGKFNGDVLIVYFKKESIELAIMRYDGWPFRLDAQKSEGVIKVEEADMSFKKNTDGEVVKSKLVRKDRKAAERTRAELNRKLAEWSEDEEEEVQKAFAPKKNKWSKYVIIKKAFTLAQINDKEDEGAVLEIKEDMREAAEKFGEVTKVVLYDKEAEGILTVRFKEFEGAEAFVLAFDGKGYNHQKLQLSIADDRPRFQKSGKEDTSDVEDNVRRMEAYMDGDKTDEDDE</sequence>
<keyword evidence="4 6" id="KW-0694">RNA-binding</keyword>
<dbReference type="PROSITE" id="PS50102">
    <property type="entry name" value="RRM"/>
    <property type="match status" value="1"/>
</dbReference>
<keyword evidence="5" id="KW-0508">mRNA splicing</keyword>
<feature type="compositionally biased region" description="Basic and acidic residues" evidence="8">
    <location>
        <begin position="295"/>
        <end position="324"/>
    </location>
</feature>
<evidence type="ECO:0000256" key="8">
    <source>
        <dbReference type="SAM" id="MobiDB-lite"/>
    </source>
</evidence>
<feature type="coiled-coil region" evidence="7">
    <location>
        <begin position="163"/>
        <end position="197"/>
    </location>
</feature>
<protein>
    <recommendedName>
        <fullName evidence="9">RRM domain-containing protein</fullName>
    </recommendedName>
</protein>
<dbReference type="SUPFAM" id="SSF54928">
    <property type="entry name" value="RNA-binding domain, RBD"/>
    <property type="match status" value="2"/>
</dbReference>
<evidence type="ECO:0000256" key="6">
    <source>
        <dbReference type="PROSITE-ProRule" id="PRU00176"/>
    </source>
</evidence>
<dbReference type="InterPro" id="IPR012677">
    <property type="entry name" value="Nucleotide-bd_a/b_plait_sf"/>
</dbReference>
<dbReference type="InterPro" id="IPR034393">
    <property type="entry name" value="TatSF1-like"/>
</dbReference>
<reference evidence="10 11" key="1">
    <citation type="submission" date="2016-05" db="EMBL/GenBank/DDBJ databases">
        <title>Comparative analysis of secretome profiles of manganese(II)-oxidizing ascomycete fungi.</title>
        <authorList>
            <consortium name="DOE Joint Genome Institute"/>
            <person name="Zeiner C.A."/>
            <person name="Purvine S.O."/>
            <person name="Zink E.M."/>
            <person name="Wu S."/>
            <person name="Pasa-Tolic L."/>
            <person name="Chaput D.L."/>
            <person name="Haridas S."/>
            <person name="Grigoriev I.V."/>
            <person name="Santelli C.M."/>
            <person name="Hansel C.M."/>
        </authorList>
    </citation>
    <scope>NUCLEOTIDE SEQUENCE [LARGE SCALE GENOMIC DNA]</scope>
    <source>
        <strain evidence="10 11">AP3s5-JAC2a</strain>
    </source>
</reference>
<dbReference type="InterPro" id="IPR035979">
    <property type="entry name" value="RBD_domain_sf"/>
</dbReference>
<organism evidence="10 11">
    <name type="scientific">Paraphaeosphaeria sporulosa</name>
    <dbReference type="NCBI Taxonomy" id="1460663"/>
    <lineage>
        <taxon>Eukaryota</taxon>
        <taxon>Fungi</taxon>
        <taxon>Dikarya</taxon>
        <taxon>Ascomycota</taxon>
        <taxon>Pezizomycotina</taxon>
        <taxon>Dothideomycetes</taxon>
        <taxon>Pleosporomycetidae</taxon>
        <taxon>Pleosporales</taxon>
        <taxon>Massarineae</taxon>
        <taxon>Didymosphaeriaceae</taxon>
        <taxon>Paraphaeosphaeria</taxon>
    </lineage>
</organism>
<dbReference type="RefSeq" id="XP_018043115.1">
    <property type="nucleotide sequence ID" value="XM_018185414.1"/>
</dbReference>
<dbReference type="GO" id="GO:0003723">
    <property type="term" value="F:RNA binding"/>
    <property type="evidence" value="ECO:0007669"/>
    <property type="project" value="UniProtKB-UniRule"/>
</dbReference>